<dbReference type="AlphaFoldDB" id="A0A6I1I9W8"/>
<organism evidence="2 3">
    <name type="scientific">Janthinobacterium violaceinigrum</name>
    <dbReference type="NCBI Taxonomy" id="2654252"/>
    <lineage>
        <taxon>Bacteria</taxon>
        <taxon>Pseudomonadati</taxon>
        <taxon>Pseudomonadota</taxon>
        <taxon>Betaproteobacteria</taxon>
        <taxon>Burkholderiales</taxon>
        <taxon>Oxalobacteraceae</taxon>
        <taxon>Janthinobacterium</taxon>
    </lineage>
</organism>
<name>A0A6I1I9W8_9BURK</name>
<protein>
    <recommendedName>
        <fullName evidence="4">Copper resistance protein NlpE</fullName>
    </recommendedName>
</protein>
<evidence type="ECO:0008006" key="4">
    <source>
        <dbReference type="Google" id="ProtNLM"/>
    </source>
</evidence>
<dbReference type="RefSeq" id="WP_152280946.1">
    <property type="nucleotide sequence ID" value="NZ_WFLI01000001.1"/>
</dbReference>
<feature type="signal peptide" evidence="1">
    <location>
        <begin position="1"/>
        <end position="22"/>
    </location>
</feature>
<sequence length="234" mass="25091">MKKSLSRLLACAALAWSFSASAADSAAATLPGHYYLQGVMETGSELLLKKDGTFEWMLSYGNTDEQASGEWRVAGDLVTLVAGNGGKEPLFRVFEETEMNIQKPAEAGVWVAIVGFPRLGPMAGVEVKFEAQSGKTATAVSAANGDAIVSMPASERWVRAGLRRQGSKADYQWLAVPPERAQERIAAFAVTDPQWLRGQAFQKLALRVVKGGLKVDDADNGLARGLYAKPASKQ</sequence>
<proteinExistence type="predicted"/>
<comment type="caution">
    <text evidence="2">The sequence shown here is derived from an EMBL/GenBank/DDBJ whole genome shotgun (WGS) entry which is preliminary data.</text>
</comment>
<keyword evidence="1" id="KW-0732">Signal</keyword>
<dbReference type="EMBL" id="WFLI01000001">
    <property type="protein sequence ID" value="KAB8066880.1"/>
    <property type="molecule type" value="Genomic_DNA"/>
</dbReference>
<evidence type="ECO:0000313" key="2">
    <source>
        <dbReference type="EMBL" id="KAB8066880.1"/>
    </source>
</evidence>
<feature type="chain" id="PRO_5026100010" description="Copper resistance protein NlpE" evidence="1">
    <location>
        <begin position="23"/>
        <end position="234"/>
    </location>
</feature>
<accession>A0A6I1I9W8</accession>
<dbReference type="Proteomes" id="UP000468717">
    <property type="component" value="Unassembled WGS sequence"/>
</dbReference>
<keyword evidence="3" id="KW-1185">Reference proteome</keyword>
<evidence type="ECO:0000313" key="3">
    <source>
        <dbReference type="Proteomes" id="UP000468717"/>
    </source>
</evidence>
<reference evidence="2 3" key="1">
    <citation type="submission" date="2019-10" db="EMBL/GenBank/DDBJ databases">
        <title>Three novel species isolated from a subtropical stream in China.</title>
        <authorList>
            <person name="Lu H."/>
        </authorList>
    </citation>
    <scope>NUCLEOTIDE SEQUENCE [LARGE SCALE GENOMIC DNA]</scope>
    <source>
        <strain evidence="2 3">FT13W</strain>
    </source>
</reference>
<evidence type="ECO:0000256" key="1">
    <source>
        <dbReference type="SAM" id="SignalP"/>
    </source>
</evidence>
<gene>
    <name evidence="2" type="ORF">GCN75_01025</name>
</gene>